<sequence length="244" mass="27851">MYDEPWLSWKKIPVDVRERMFEMWVENYTWPASDDEAIKAAFEYRAGRRLQQLQKDIRDGEESRNTWIHPALKKLVLEKFAIDKGFQRHSRINKVNRASARGGSFHTRGSSTIPKTKARMTRLLGRPPIGPNKSNKLEVATQQLADGREESDTFAQVDPDTVLQQTLSKPYMGRVYEEGGSLLVLYTSLHTARPLAPTLLQSMTRLILGKQSRTLARAWSRRVRSSDSHEQSIGHCLIASLSAM</sequence>
<protein>
    <recommendedName>
        <fullName evidence="3">Transposase</fullName>
    </recommendedName>
</protein>
<evidence type="ECO:0008006" key="3">
    <source>
        <dbReference type="Google" id="ProtNLM"/>
    </source>
</evidence>
<comment type="caution">
    <text evidence="1">The sequence shown here is derived from an EMBL/GenBank/DDBJ whole genome shotgun (WGS) entry which is preliminary data.</text>
</comment>
<organism evidence="1 2">
    <name type="scientific">Stylosanthes scabra</name>
    <dbReference type="NCBI Taxonomy" id="79078"/>
    <lineage>
        <taxon>Eukaryota</taxon>
        <taxon>Viridiplantae</taxon>
        <taxon>Streptophyta</taxon>
        <taxon>Embryophyta</taxon>
        <taxon>Tracheophyta</taxon>
        <taxon>Spermatophyta</taxon>
        <taxon>Magnoliopsida</taxon>
        <taxon>eudicotyledons</taxon>
        <taxon>Gunneridae</taxon>
        <taxon>Pentapetalae</taxon>
        <taxon>rosids</taxon>
        <taxon>fabids</taxon>
        <taxon>Fabales</taxon>
        <taxon>Fabaceae</taxon>
        <taxon>Papilionoideae</taxon>
        <taxon>50 kb inversion clade</taxon>
        <taxon>dalbergioids sensu lato</taxon>
        <taxon>Dalbergieae</taxon>
        <taxon>Pterocarpus clade</taxon>
        <taxon>Stylosanthes</taxon>
    </lineage>
</organism>
<reference evidence="1 2" key="1">
    <citation type="journal article" date="2023" name="Plants (Basel)">
        <title>Bridging the Gap: Combining Genomics and Transcriptomics Approaches to Understand Stylosanthes scabra, an Orphan Legume from the Brazilian Caatinga.</title>
        <authorList>
            <person name="Ferreira-Neto J.R.C."/>
            <person name="da Silva M.D."/>
            <person name="Binneck E."/>
            <person name="de Melo N.F."/>
            <person name="da Silva R.H."/>
            <person name="de Melo A.L.T.M."/>
            <person name="Pandolfi V."/>
            <person name="Bustamante F.O."/>
            <person name="Brasileiro-Vidal A.C."/>
            <person name="Benko-Iseppon A.M."/>
        </authorList>
    </citation>
    <scope>NUCLEOTIDE SEQUENCE [LARGE SCALE GENOMIC DNA]</scope>
    <source>
        <tissue evidence="1">Leaves</tissue>
    </source>
</reference>
<proteinExistence type="predicted"/>
<accession>A0ABU6XVG0</accession>
<dbReference type="EMBL" id="JASCZI010215235">
    <property type="protein sequence ID" value="MED6202412.1"/>
    <property type="molecule type" value="Genomic_DNA"/>
</dbReference>
<dbReference type="Proteomes" id="UP001341840">
    <property type="component" value="Unassembled WGS sequence"/>
</dbReference>
<keyword evidence="2" id="KW-1185">Reference proteome</keyword>
<gene>
    <name evidence="1" type="ORF">PIB30_105148</name>
</gene>
<evidence type="ECO:0000313" key="1">
    <source>
        <dbReference type="EMBL" id="MED6202412.1"/>
    </source>
</evidence>
<name>A0ABU6XVG0_9FABA</name>
<evidence type="ECO:0000313" key="2">
    <source>
        <dbReference type="Proteomes" id="UP001341840"/>
    </source>
</evidence>